<dbReference type="InterPro" id="IPR004360">
    <property type="entry name" value="Glyas_Fos-R_dOase_dom"/>
</dbReference>
<dbReference type="Gene3D" id="3.10.180.10">
    <property type="entry name" value="2,3-Dihydroxybiphenyl 1,2-Dioxygenase, domain 1"/>
    <property type="match status" value="1"/>
</dbReference>
<dbReference type="GO" id="GO:0051213">
    <property type="term" value="F:dioxygenase activity"/>
    <property type="evidence" value="ECO:0007669"/>
    <property type="project" value="UniProtKB-KW"/>
</dbReference>
<dbReference type="AlphaFoldDB" id="A0A1V4DAE2"/>
<dbReference type="InterPro" id="IPR029068">
    <property type="entry name" value="Glyas_Bleomycin-R_OHBP_Dase"/>
</dbReference>
<keyword evidence="3" id="KW-1185">Reference proteome</keyword>
<feature type="domain" description="VOC" evidence="1">
    <location>
        <begin position="3"/>
        <end position="127"/>
    </location>
</feature>
<dbReference type="InterPro" id="IPR037523">
    <property type="entry name" value="VOC_core"/>
</dbReference>
<dbReference type="Pfam" id="PF00903">
    <property type="entry name" value="Glyoxalase"/>
    <property type="match status" value="1"/>
</dbReference>
<dbReference type="PANTHER" id="PTHR36437">
    <property type="entry name" value="GLYOXALASE/BLEOMYCIN RESISTANCE PROTEIN/DIOXYGENASE"/>
    <property type="match status" value="1"/>
</dbReference>
<dbReference type="OrthoDB" id="197463at2"/>
<dbReference type="PROSITE" id="PS51819">
    <property type="entry name" value="VOC"/>
    <property type="match status" value="1"/>
</dbReference>
<name>A0A1V4DAE2_9ACTN</name>
<dbReference type="PANTHER" id="PTHR36437:SF2">
    <property type="entry name" value="GLYOXALASE_BLEOMYCIN RESISTANCE PROTEIN_DIOXYGENASE"/>
    <property type="match status" value="1"/>
</dbReference>
<dbReference type="Proteomes" id="UP000033615">
    <property type="component" value="Unassembled WGS sequence"/>
</dbReference>
<evidence type="ECO:0000313" key="3">
    <source>
        <dbReference type="Proteomes" id="UP000033615"/>
    </source>
</evidence>
<proteinExistence type="predicted"/>
<keyword evidence="2" id="KW-0223">Dioxygenase</keyword>
<accession>A0A1V4DAE2</accession>
<protein>
    <submittedName>
        <fullName evidence="2">Extradiol dioxygenase</fullName>
    </submittedName>
</protein>
<evidence type="ECO:0000259" key="1">
    <source>
        <dbReference type="PROSITE" id="PS51819"/>
    </source>
</evidence>
<dbReference type="CDD" id="cd07263">
    <property type="entry name" value="VOC_like"/>
    <property type="match status" value="1"/>
</dbReference>
<evidence type="ECO:0000313" key="2">
    <source>
        <dbReference type="EMBL" id="OPF82390.1"/>
    </source>
</evidence>
<comment type="caution">
    <text evidence="2">The sequence shown here is derived from an EMBL/GenBank/DDBJ whole genome shotgun (WGS) entry which is preliminary data.</text>
</comment>
<organism evidence="2 3">
    <name type="scientific">Streptomyces antioxidans</name>
    <dbReference type="NCBI Taxonomy" id="1507734"/>
    <lineage>
        <taxon>Bacteria</taxon>
        <taxon>Bacillati</taxon>
        <taxon>Actinomycetota</taxon>
        <taxon>Actinomycetes</taxon>
        <taxon>Kitasatosporales</taxon>
        <taxon>Streptomycetaceae</taxon>
        <taxon>Streptomyces</taxon>
    </lineage>
</organism>
<reference evidence="2" key="1">
    <citation type="submission" date="2016-12" db="EMBL/GenBank/DDBJ databases">
        <title>Genome sequence of Streptomyces antioxidans MUSC 164.</title>
        <authorList>
            <person name="Lee L.-H."/>
            <person name="Ser H.-L."/>
        </authorList>
    </citation>
    <scope>NUCLEOTIDE SEQUENCE [LARGE SCALE GENOMIC DNA]</scope>
    <source>
        <strain evidence="2">MUSC 164</strain>
    </source>
</reference>
<dbReference type="EMBL" id="LAKD02000013">
    <property type="protein sequence ID" value="OPF82390.1"/>
    <property type="molecule type" value="Genomic_DNA"/>
</dbReference>
<gene>
    <name evidence="2" type="ORF">VT50_0207590</name>
</gene>
<dbReference type="SUPFAM" id="SSF54593">
    <property type="entry name" value="Glyoxalase/Bleomycin resistance protein/Dihydroxybiphenyl dioxygenase"/>
    <property type="match status" value="1"/>
</dbReference>
<keyword evidence="2" id="KW-0560">Oxidoreductase</keyword>
<sequence length="142" mass="15978">MPHLGLVTVVVRDYDEAIAFYRDVVGFELLEDTRLDGEKRWVVVAPPGARETAVLLARAVTGEQEARIGDQTGGRVGWFLNTAAFDRDYERMRTAGVVFEEAPRREPYGTVAVFRDLYGNRWDLIELNRTDASQSADGGTRR</sequence>
<dbReference type="RefSeq" id="WP_046085061.1">
    <property type="nucleotide sequence ID" value="NZ_LAKD02000013.1"/>
</dbReference>